<protein>
    <submittedName>
        <fullName evidence="4">Thiosulfate sulfurtransferase, rhodanese</fullName>
        <ecNumber evidence="4">2.8.1.1</ecNumber>
    </submittedName>
</protein>
<dbReference type="EC" id="2.8.1.1" evidence="4"/>
<dbReference type="GO" id="GO:0004792">
    <property type="term" value="F:thiosulfate-cyanide sulfurtransferase activity"/>
    <property type="evidence" value="ECO:0007669"/>
    <property type="project" value="UniProtKB-EC"/>
</dbReference>
<dbReference type="RefSeq" id="WP_087004020.1">
    <property type="nucleotide sequence ID" value="NZ_FWFF01000001.1"/>
</dbReference>
<evidence type="ECO:0000256" key="1">
    <source>
        <dbReference type="ARBA" id="ARBA00022679"/>
    </source>
</evidence>
<evidence type="ECO:0000259" key="3">
    <source>
        <dbReference type="PROSITE" id="PS50206"/>
    </source>
</evidence>
<keyword evidence="2" id="KW-0677">Repeat</keyword>
<dbReference type="SUPFAM" id="SSF52821">
    <property type="entry name" value="Rhodanese/Cell cycle control phosphatase"/>
    <property type="match status" value="2"/>
</dbReference>
<feature type="domain" description="Rhodanese" evidence="3">
    <location>
        <begin position="49"/>
        <end position="143"/>
    </location>
</feature>
<dbReference type="SMART" id="SM00450">
    <property type="entry name" value="RHOD"/>
    <property type="match status" value="2"/>
</dbReference>
<dbReference type="EMBL" id="FWFF01000001">
    <property type="protein sequence ID" value="SLM91033.1"/>
    <property type="molecule type" value="Genomic_DNA"/>
</dbReference>
<organism evidence="4 5">
    <name type="scientific">Brevibacterium yomogidense</name>
    <dbReference type="NCBI Taxonomy" id="946573"/>
    <lineage>
        <taxon>Bacteria</taxon>
        <taxon>Bacillati</taxon>
        <taxon>Actinomycetota</taxon>
        <taxon>Actinomycetes</taxon>
        <taxon>Micrococcales</taxon>
        <taxon>Brevibacteriaceae</taxon>
        <taxon>Brevibacterium</taxon>
    </lineage>
</organism>
<dbReference type="PANTHER" id="PTHR11364">
    <property type="entry name" value="THIOSULFATE SULFERTANSFERASE"/>
    <property type="match status" value="1"/>
</dbReference>
<proteinExistence type="predicted"/>
<dbReference type="InterPro" id="IPR001763">
    <property type="entry name" value="Rhodanese-like_dom"/>
</dbReference>
<dbReference type="InterPro" id="IPR036873">
    <property type="entry name" value="Rhodanese-like_dom_sf"/>
</dbReference>
<gene>
    <name evidence="4" type="ORF">FM105_02370</name>
</gene>
<evidence type="ECO:0000313" key="5">
    <source>
        <dbReference type="Proteomes" id="UP000196581"/>
    </source>
</evidence>
<dbReference type="PANTHER" id="PTHR11364:SF27">
    <property type="entry name" value="SULFURTRANSFERASE"/>
    <property type="match status" value="1"/>
</dbReference>
<dbReference type="CDD" id="cd01448">
    <property type="entry name" value="TST_Repeat_1"/>
    <property type="match status" value="1"/>
</dbReference>
<dbReference type="AlphaFoldDB" id="A0A1X6WYQ0"/>
<keyword evidence="5" id="KW-1185">Reference proteome</keyword>
<name>A0A1X6WYQ0_9MICO</name>
<feature type="domain" description="Rhodanese" evidence="3">
    <location>
        <begin position="173"/>
        <end position="284"/>
    </location>
</feature>
<reference evidence="5" key="1">
    <citation type="submission" date="2017-02" db="EMBL/GenBank/DDBJ databases">
        <authorList>
            <person name="Dridi B."/>
        </authorList>
    </citation>
    <scope>NUCLEOTIDE SEQUENCE [LARGE SCALE GENOMIC DNA]</scope>
    <source>
        <strain evidence="5">B Co 03.10</strain>
    </source>
</reference>
<keyword evidence="1 4" id="KW-0808">Transferase</keyword>
<dbReference type="Gene3D" id="3.40.250.10">
    <property type="entry name" value="Rhodanese-like domain"/>
    <property type="match status" value="2"/>
</dbReference>
<dbReference type="Proteomes" id="UP000196581">
    <property type="component" value="Unassembled WGS sequence"/>
</dbReference>
<evidence type="ECO:0000313" key="4">
    <source>
        <dbReference type="EMBL" id="SLM91033.1"/>
    </source>
</evidence>
<sequence>MSSIPALVDTDWLAEHAADPNLLIVDATTFLNRPAGDGARVAESGRSTYEQAHIPGAVFADLLLEFADQESGRYFTVLPSEAFARRAGALGIGEGTHVVVYDQGEDMWATRLWWNLRLEGFDEVSVLDGGFAAWQEADLPVAAGVETTPAATFTARRRPELLADQAAVLTALETDDVQLINALDPDIFDGAKQVYARRGHIPGSANVFWRDLKVDDRAGSMDAVRQRLTPTGALDEDRSVVTYCGGGIAATYVAFHLAQLGRDDVAVYDGSMTEWAADDSLPLEITGD</sequence>
<dbReference type="Pfam" id="PF00581">
    <property type="entry name" value="Rhodanese"/>
    <property type="match status" value="2"/>
</dbReference>
<dbReference type="PROSITE" id="PS50206">
    <property type="entry name" value="RHODANESE_3"/>
    <property type="match status" value="2"/>
</dbReference>
<dbReference type="InterPro" id="IPR045078">
    <property type="entry name" value="TST/MPST-like"/>
</dbReference>
<accession>A0A1X6WYQ0</accession>
<evidence type="ECO:0000256" key="2">
    <source>
        <dbReference type="ARBA" id="ARBA00022737"/>
    </source>
</evidence>